<feature type="chain" id="PRO_5045334248" evidence="1">
    <location>
        <begin position="23"/>
        <end position="223"/>
    </location>
</feature>
<protein>
    <submittedName>
        <fullName evidence="2">Uncharacterized protein</fullName>
    </submittedName>
</protein>
<feature type="signal peptide" evidence="1">
    <location>
        <begin position="1"/>
        <end position="22"/>
    </location>
</feature>
<name>A0ABU9IAF0_9SPHN</name>
<comment type="caution">
    <text evidence="2">The sequence shown here is derived from an EMBL/GenBank/DDBJ whole genome shotgun (WGS) entry which is preliminary data.</text>
</comment>
<organism evidence="2 3">
    <name type="scientific">Aurantiacibacter gilvus</name>
    <dbReference type="NCBI Taxonomy" id="3139141"/>
    <lineage>
        <taxon>Bacteria</taxon>
        <taxon>Pseudomonadati</taxon>
        <taxon>Pseudomonadota</taxon>
        <taxon>Alphaproteobacteria</taxon>
        <taxon>Sphingomonadales</taxon>
        <taxon>Erythrobacteraceae</taxon>
        <taxon>Aurantiacibacter</taxon>
    </lineage>
</organism>
<evidence type="ECO:0000256" key="1">
    <source>
        <dbReference type="SAM" id="SignalP"/>
    </source>
</evidence>
<dbReference type="RefSeq" id="WP_341671596.1">
    <property type="nucleotide sequence ID" value="NZ_JBBYHV010000001.1"/>
</dbReference>
<keyword evidence="3" id="KW-1185">Reference proteome</keyword>
<evidence type="ECO:0000313" key="2">
    <source>
        <dbReference type="EMBL" id="MEL1249054.1"/>
    </source>
</evidence>
<proteinExistence type="predicted"/>
<sequence>MKKQLFVAALPLLALAACGESAETDETAAADPLAELAAGTGPYLVTYADGSQTLSYAAHDGTEWGGPIDLVAGAEPVRWSAPEDQVCIDFPDSMEDATDFCIEYGPLQEDGSWTARNPNNPDEDPATMRRLDAPVETEADMIAAGTYWIDMPDGETALAVWADDGVSYLAMNPTRSTWRADGNQRCTTPADGEESCGVPTSELGEDNSFTAEDNGEQITVRML</sequence>
<dbReference type="Proteomes" id="UP001497045">
    <property type="component" value="Unassembled WGS sequence"/>
</dbReference>
<dbReference type="PROSITE" id="PS51257">
    <property type="entry name" value="PROKAR_LIPOPROTEIN"/>
    <property type="match status" value="1"/>
</dbReference>
<dbReference type="EMBL" id="JBBYHV010000001">
    <property type="protein sequence ID" value="MEL1249054.1"/>
    <property type="molecule type" value="Genomic_DNA"/>
</dbReference>
<reference evidence="2 3" key="1">
    <citation type="submission" date="2024-04" db="EMBL/GenBank/DDBJ databases">
        <title>Aurantiacibacter sp. DGU6 16S ribosomal RNA gene Genome sequencing and assembly.</title>
        <authorList>
            <person name="Park S."/>
        </authorList>
    </citation>
    <scope>NUCLEOTIDE SEQUENCE [LARGE SCALE GENOMIC DNA]</scope>
    <source>
        <strain evidence="2 3">DGU6</strain>
    </source>
</reference>
<accession>A0ABU9IAF0</accession>
<evidence type="ECO:0000313" key="3">
    <source>
        <dbReference type="Proteomes" id="UP001497045"/>
    </source>
</evidence>
<keyword evidence="1" id="KW-0732">Signal</keyword>
<gene>
    <name evidence="2" type="ORF">AAEO60_00055</name>
</gene>